<organism evidence="2 3">
    <name type="scientific">Rhodococcus ruber</name>
    <dbReference type="NCBI Taxonomy" id="1830"/>
    <lineage>
        <taxon>Bacteria</taxon>
        <taxon>Bacillati</taxon>
        <taxon>Actinomycetota</taxon>
        <taxon>Actinomycetes</taxon>
        <taxon>Mycobacteriales</taxon>
        <taxon>Nocardiaceae</taxon>
        <taxon>Rhodococcus</taxon>
    </lineage>
</organism>
<dbReference type="InterPro" id="IPR036527">
    <property type="entry name" value="SCP2_sterol-bd_dom_sf"/>
</dbReference>
<accession>A0A098BEI1</accession>
<dbReference type="EMBL" id="CCSD01000030">
    <property type="protein sequence ID" value="CDZ87144.1"/>
    <property type="molecule type" value="Genomic_DNA"/>
</dbReference>
<dbReference type="InterPro" id="IPR003033">
    <property type="entry name" value="SCP2_sterol-bd_dom"/>
</dbReference>
<evidence type="ECO:0000313" key="2">
    <source>
        <dbReference type="EMBL" id="CDZ87144.1"/>
    </source>
</evidence>
<sequence>MGVFKNDDDVYKYVGGVFTQGVADPELGPKFAESGVTLRITYTDPDSVITVDFPNGKVYTGAGVGPDPNVELFMSADNGNKFWLGNLNLPVAMAKGTVRAKGPVPKLLKLIPAAKTLFDPYRKMLAADERADLLNA</sequence>
<dbReference type="Pfam" id="PF02036">
    <property type="entry name" value="SCP2"/>
    <property type="match status" value="1"/>
</dbReference>
<protein>
    <submittedName>
        <fullName evidence="2">Putative sterol carrier protein</fullName>
    </submittedName>
</protein>
<evidence type="ECO:0000313" key="3">
    <source>
        <dbReference type="Proteomes" id="UP000042997"/>
    </source>
</evidence>
<dbReference type="OrthoDB" id="5418706at2"/>
<dbReference type="AlphaFoldDB" id="A0A098BEI1"/>
<reference evidence="2 3" key="1">
    <citation type="journal article" date="2014" name="Genome Announc.">
        <title>Draft Genome Sequence of Propane- and Butane-Oxidizing Actinobacterium Rhodococcus ruber IEGM 231.</title>
        <authorList>
            <person name="Ivshina I.B."/>
            <person name="Kuyukina M.S."/>
            <person name="Krivoruchko A.V."/>
            <person name="Barbe V."/>
            <person name="Fischer C."/>
        </authorList>
    </citation>
    <scope>NUCLEOTIDE SEQUENCE [LARGE SCALE GENOMIC DNA]</scope>
</reference>
<dbReference type="RefSeq" id="WP_040270049.1">
    <property type="nucleotide sequence ID" value="NZ_JAJNCM010000062.1"/>
</dbReference>
<evidence type="ECO:0000259" key="1">
    <source>
        <dbReference type="Pfam" id="PF02036"/>
    </source>
</evidence>
<gene>
    <name evidence="2" type="ORF">RHRU231_210070</name>
</gene>
<dbReference type="Proteomes" id="UP000042997">
    <property type="component" value="Unassembled WGS sequence"/>
</dbReference>
<feature type="domain" description="SCP2" evidence="1">
    <location>
        <begin position="24"/>
        <end position="113"/>
    </location>
</feature>
<name>A0A098BEI1_9NOCA</name>
<dbReference type="SUPFAM" id="SSF55718">
    <property type="entry name" value="SCP-like"/>
    <property type="match status" value="1"/>
</dbReference>
<dbReference type="Gene3D" id="3.30.1050.10">
    <property type="entry name" value="SCP2 sterol-binding domain"/>
    <property type="match status" value="1"/>
</dbReference>
<proteinExistence type="predicted"/>